<dbReference type="OrthoDB" id="9774262at2"/>
<keyword evidence="8" id="KW-1185">Reference proteome</keyword>
<dbReference type="InterPro" id="IPR001547">
    <property type="entry name" value="Glyco_hydro_5"/>
</dbReference>
<evidence type="ECO:0000313" key="5">
    <source>
        <dbReference type="EMBL" id="EDO62237.1"/>
    </source>
</evidence>
<accession>A7VRB5</accession>
<gene>
    <name evidence="6" type="ORF">CH238_05865</name>
    <name evidence="5" type="ORF">CLOLEP_01098</name>
</gene>
<evidence type="ECO:0000259" key="4">
    <source>
        <dbReference type="Pfam" id="PF00150"/>
    </source>
</evidence>
<name>A7VRB5_9FIRM</name>
<protein>
    <recommendedName>
        <fullName evidence="4">Glycoside hydrolase family 5 domain-containing protein</fullName>
    </recommendedName>
</protein>
<dbReference type="Pfam" id="PF00150">
    <property type="entry name" value="Cellulase"/>
    <property type="match status" value="1"/>
</dbReference>
<dbReference type="InterPro" id="IPR017853">
    <property type="entry name" value="GH"/>
</dbReference>
<dbReference type="AlphaFoldDB" id="A7VRB5"/>
<dbReference type="EMBL" id="NOXF01000003">
    <property type="protein sequence ID" value="PEQ24968.1"/>
    <property type="molecule type" value="Genomic_DNA"/>
</dbReference>
<feature type="domain" description="Glycoside hydrolase family 5" evidence="4">
    <location>
        <begin position="67"/>
        <end position="274"/>
    </location>
</feature>
<dbReference type="EMBL" id="ABCB02000016">
    <property type="protein sequence ID" value="EDO62237.1"/>
    <property type="molecule type" value="Genomic_DNA"/>
</dbReference>
<dbReference type="GO" id="GO:0000272">
    <property type="term" value="P:polysaccharide catabolic process"/>
    <property type="evidence" value="ECO:0007669"/>
    <property type="project" value="InterPro"/>
</dbReference>
<reference evidence="5 7" key="1">
    <citation type="submission" date="2007-08" db="EMBL/GenBank/DDBJ databases">
        <title>Draft genome sequence of Clostridium leptum (DSM 753).</title>
        <authorList>
            <person name="Sudarsanam P."/>
            <person name="Ley R."/>
            <person name="Guruge J."/>
            <person name="Turnbaugh P.J."/>
            <person name="Mahowald M."/>
            <person name="Liep D."/>
            <person name="Gordon J."/>
        </authorList>
    </citation>
    <scope>NUCLEOTIDE SEQUENCE [LARGE SCALE GENOMIC DNA]</scope>
    <source>
        <strain evidence="5 7">DSM 753</strain>
    </source>
</reference>
<dbReference type="eggNOG" id="COG3934">
    <property type="taxonomic scope" value="Bacteria"/>
</dbReference>
<evidence type="ECO:0000256" key="3">
    <source>
        <dbReference type="RuleBase" id="RU361153"/>
    </source>
</evidence>
<evidence type="ECO:0000256" key="1">
    <source>
        <dbReference type="ARBA" id="ARBA00022801"/>
    </source>
</evidence>
<keyword evidence="2 3" id="KW-0326">Glycosidase</keyword>
<evidence type="ECO:0000256" key="2">
    <source>
        <dbReference type="ARBA" id="ARBA00023295"/>
    </source>
</evidence>
<evidence type="ECO:0000313" key="6">
    <source>
        <dbReference type="EMBL" id="PEQ24968.1"/>
    </source>
</evidence>
<evidence type="ECO:0000313" key="7">
    <source>
        <dbReference type="Proteomes" id="UP000003490"/>
    </source>
</evidence>
<dbReference type="Proteomes" id="UP000003490">
    <property type="component" value="Unassembled WGS sequence"/>
</dbReference>
<dbReference type="Proteomes" id="UP000220611">
    <property type="component" value="Unassembled WGS sequence"/>
</dbReference>
<evidence type="ECO:0000313" key="8">
    <source>
        <dbReference type="Proteomes" id="UP000220611"/>
    </source>
</evidence>
<dbReference type="SUPFAM" id="SSF51445">
    <property type="entry name" value="(Trans)glycosidases"/>
    <property type="match status" value="1"/>
</dbReference>
<reference evidence="5 7" key="2">
    <citation type="submission" date="2007-08" db="EMBL/GenBank/DDBJ databases">
        <authorList>
            <person name="Fulton L."/>
            <person name="Clifton S."/>
            <person name="Fulton B."/>
            <person name="Xu J."/>
            <person name="Minx P."/>
            <person name="Pepin K.H."/>
            <person name="Johnson M."/>
            <person name="Thiruvilangam P."/>
            <person name="Bhonagiri V."/>
            <person name="Nash W.E."/>
            <person name="Wang C."/>
            <person name="Mardis E.R."/>
            <person name="Wilson R.K."/>
        </authorList>
    </citation>
    <scope>NUCLEOTIDE SEQUENCE [LARGE SCALE GENOMIC DNA]</scope>
    <source>
        <strain evidence="5 7">DSM 753</strain>
    </source>
</reference>
<dbReference type="Gene3D" id="3.20.20.80">
    <property type="entry name" value="Glycosidases"/>
    <property type="match status" value="1"/>
</dbReference>
<dbReference type="HOGENOM" id="CLU_846271_0_0_9"/>
<keyword evidence="1 3" id="KW-0378">Hydrolase</keyword>
<sequence>MMLNNNPYSEVKGFNYWPSYAMVLNDVMDRFDLEIVKRELKGAQNLGASCVRVWVSNVSWQRSAPRFLSDFRALLSAAESYGILVMPVLFNRWVDTDYPVGELDLTTVMMPLSGANREYLRSFLGEFRNDSRILMWDLCNEPFYYALLPLEENAIQEIKRLEIRYWQECLAEIRRISPSQPVTMGFAGPADPALEELYRSLDVISFHPYAEYWDEGFLQFTDAYIDVANRLEKPLLCTETCQGSLNDQVRGEIVRQTLDALESRSIGWLAWHLCEGKVVTGDRSRPDGNCRPGEAGYMPFLLADGSIRPHHEAVLRYTKPERRS</sequence>
<comment type="similarity">
    <text evidence="3">Belongs to the glycosyl hydrolase 5 (cellulase A) family.</text>
</comment>
<comment type="caution">
    <text evidence="5">The sequence shown here is derived from an EMBL/GenBank/DDBJ whole genome shotgun (WGS) entry which is preliminary data.</text>
</comment>
<dbReference type="GO" id="GO:0004553">
    <property type="term" value="F:hydrolase activity, hydrolyzing O-glycosyl compounds"/>
    <property type="evidence" value="ECO:0007669"/>
    <property type="project" value="InterPro"/>
</dbReference>
<reference evidence="6 8" key="3">
    <citation type="submission" date="2017-07" db="EMBL/GenBank/DDBJ databases">
        <title>Prevalence of linear plasmids in Cutibacterium (Propionibacterium) acnes isolates obtained from prostatic tissue.</title>
        <authorList>
            <person name="Davidsson S."/>
            <person name="Carlsson J."/>
            <person name="Molling P."/>
            <person name="Andren O."/>
            <person name="Andersson S.-O."/>
            <person name="Brzuszkiewicz E."/>
            <person name="Poehlein A."/>
            <person name="Al-Zeer M."/>
            <person name="Brinkmann V."/>
            <person name="Scavenius C."/>
            <person name="Nazipi S."/>
            <person name="Soderquist B."/>
            <person name="Bruggemann H."/>
        </authorList>
    </citation>
    <scope>NUCLEOTIDE SEQUENCE [LARGE SCALE GENOMIC DNA]</scope>
    <source>
        <strain evidence="6 8">DSM 753</strain>
    </source>
</reference>
<organism evidence="5 7">
    <name type="scientific">[Clostridium] leptum DSM 753</name>
    <dbReference type="NCBI Taxonomy" id="428125"/>
    <lineage>
        <taxon>Bacteria</taxon>
        <taxon>Bacillati</taxon>
        <taxon>Bacillota</taxon>
        <taxon>Clostridia</taxon>
        <taxon>Eubacteriales</taxon>
        <taxon>Oscillospiraceae</taxon>
        <taxon>Oscillospiraceae incertae sedis</taxon>
    </lineage>
</organism>
<proteinExistence type="inferred from homology"/>